<evidence type="ECO:0000256" key="1">
    <source>
        <dbReference type="ARBA" id="ARBA00004141"/>
    </source>
</evidence>
<feature type="transmembrane region" description="Helical" evidence="9">
    <location>
        <begin position="193"/>
        <end position="210"/>
    </location>
</feature>
<evidence type="ECO:0000313" key="12">
    <source>
        <dbReference type="Proteomes" id="UP000292580"/>
    </source>
</evidence>
<evidence type="ECO:0000259" key="10">
    <source>
        <dbReference type="Pfam" id="PF01769"/>
    </source>
</evidence>
<dbReference type="InterPro" id="IPR045349">
    <property type="entry name" value="SLC41A1-3"/>
</dbReference>
<evidence type="ECO:0000256" key="7">
    <source>
        <dbReference type="ARBA" id="ARBA00023065"/>
    </source>
</evidence>
<comment type="similarity">
    <text evidence="2">Belongs to the SLC41A transporter family.</text>
</comment>
<dbReference type="Pfam" id="PF01769">
    <property type="entry name" value="MgtE"/>
    <property type="match status" value="2"/>
</dbReference>
<keyword evidence="5" id="KW-0460">Magnesium</keyword>
<dbReference type="Gene3D" id="1.10.357.20">
    <property type="entry name" value="SLC41 divalent cation transporters, integral membrane domain"/>
    <property type="match status" value="2"/>
</dbReference>
<dbReference type="SUPFAM" id="SSF161093">
    <property type="entry name" value="MgtE membrane domain-like"/>
    <property type="match status" value="2"/>
</dbReference>
<keyword evidence="12" id="KW-1185">Reference proteome</keyword>
<feature type="transmembrane region" description="Helical" evidence="9">
    <location>
        <begin position="306"/>
        <end position="328"/>
    </location>
</feature>
<dbReference type="EMBL" id="PGCL01000002">
    <property type="protein sequence ID" value="TAJ44693.1"/>
    <property type="molecule type" value="Genomic_DNA"/>
</dbReference>
<dbReference type="Proteomes" id="UP000292580">
    <property type="component" value="Unassembled WGS sequence"/>
</dbReference>
<feature type="transmembrane region" description="Helical" evidence="9">
    <location>
        <begin position="222"/>
        <end position="244"/>
    </location>
</feature>
<organism evidence="11 12">
    <name type="scientific">Methanofollis fontis</name>
    <dbReference type="NCBI Taxonomy" id="2052832"/>
    <lineage>
        <taxon>Archaea</taxon>
        <taxon>Methanobacteriati</taxon>
        <taxon>Methanobacteriota</taxon>
        <taxon>Stenosarchaea group</taxon>
        <taxon>Methanomicrobia</taxon>
        <taxon>Methanomicrobiales</taxon>
        <taxon>Methanomicrobiaceae</taxon>
        <taxon>Methanofollis</taxon>
    </lineage>
</organism>
<dbReference type="PANTHER" id="PTHR16228">
    <property type="entry name" value="DIVALENT CATION TRANSPORTER SOLUTE CARRIER FAMILY 41"/>
    <property type="match status" value="1"/>
</dbReference>
<keyword evidence="8 9" id="KW-0472">Membrane</keyword>
<feature type="transmembrane region" description="Helical" evidence="9">
    <location>
        <begin position="127"/>
        <end position="150"/>
    </location>
</feature>
<keyword evidence="7" id="KW-0406">Ion transport</keyword>
<evidence type="ECO:0000256" key="9">
    <source>
        <dbReference type="SAM" id="Phobius"/>
    </source>
</evidence>
<sequence>MAVGAGRERRLFLTGLAALVFSTIAAVLAGSYLSSVSDLLILIPGLMVLVPPTINMRGSISGVLASRISSSMHLGEFTGGFEGDGVLLQNLHASLLLTIATSVALGLIAPAVSALIGIPVIAAADLVLISVLAGLVSGLIVMGFTVLIAVLSYRRSVDMDMIAAPAVTTLGDLVTIPALALAAPLVLSVPEGGRGLLLIAVLLGVALLSLHSWRRGERVHEVVGEVLPLLIPLLILGTFAGVTYSAGLERLVTTGALLILIPPFAGICGSIGGILCSRIGTGMHLGVIDPEPVPSRAVGIQFAWTYLYTLILLPLMATCAHIAALLMGVSSPGLLTMVTIATLAGAIVMTLVNGIAYLTAMISFRYGYDPDNFGIPVITSSIDLLGAVALMSVISLFLI</sequence>
<protein>
    <submittedName>
        <fullName evidence="11">Magnesium transporter MgtE</fullName>
    </submittedName>
</protein>
<feature type="domain" description="SLC41A/MgtE integral membrane" evidence="10">
    <location>
        <begin position="261"/>
        <end position="392"/>
    </location>
</feature>
<feature type="transmembrane region" description="Helical" evidence="9">
    <location>
        <begin position="162"/>
        <end position="187"/>
    </location>
</feature>
<dbReference type="RefSeq" id="WP_130646490.1">
    <property type="nucleotide sequence ID" value="NZ_PGCL01000002.1"/>
</dbReference>
<dbReference type="GO" id="GO:0008324">
    <property type="term" value="F:monoatomic cation transmembrane transporter activity"/>
    <property type="evidence" value="ECO:0007669"/>
    <property type="project" value="InterPro"/>
</dbReference>
<feature type="transmembrane region" description="Helical" evidence="9">
    <location>
        <begin position="256"/>
        <end position="276"/>
    </location>
</feature>
<reference evidence="11 12" key="1">
    <citation type="submission" date="2017-11" db="EMBL/GenBank/DDBJ databases">
        <title>Isolation and Characterization of Methanofollis Species from Methane Seep Offshore SW Taiwan.</title>
        <authorList>
            <person name="Teng N.-H."/>
            <person name="Lai M.-C."/>
            <person name="Chen S.-C."/>
        </authorList>
    </citation>
    <scope>NUCLEOTIDE SEQUENCE [LARGE SCALE GENOMIC DNA]</scope>
    <source>
        <strain evidence="11 12">FWC-SCC2</strain>
    </source>
</reference>
<dbReference type="InterPro" id="IPR036739">
    <property type="entry name" value="SLC41_membr_dom_sf"/>
</dbReference>
<accession>A0A483CTJ3</accession>
<evidence type="ECO:0000256" key="2">
    <source>
        <dbReference type="ARBA" id="ARBA00009749"/>
    </source>
</evidence>
<evidence type="ECO:0000256" key="4">
    <source>
        <dbReference type="ARBA" id="ARBA00022692"/>
    </source>
</evidence>
<evidence type="ECO:0000313" key="11">
    <source>
        <dbReference type="EMBL" id="TAJ44693.1"/>
    </source>
</evidence>
<feature type="transmembrane region" description="Helical" evidence="9">
    <location>
        <begin position="95"/>
        <end position="121"/>
    </location>
</feature>
<keyword evidence="4 9" id="KW-0812">Transmembrane</keyword>
<feature type="transmembrane region" description="Helical" evidence="9">
    <location>
        <begin position="39"/>
        <end position="58"/>
    </location>
</feature>
<evidence type="ECO:0000256" key="5">
    <source>
        <dbReference type="ARBA" id="ARBA00022842"/>
    </source>
</evidence>
<comment type="subcellular location">
    <subcellularLocation>
        <location evidence="1">Membrane</location>
        <topology evidence="1">Multi-pass membrane protein</topology>
    </subcellularLocation>
</comment>
<dbReference type="GO" id="GO:0016020">
    <property type="term" value="C:membrane"/>
    <property type="evidence" value="ECO:0007669"/>
    <property type="project" value="UniProtKB-SubCell"/>
</dbReference>
<gene>
    <name evidence="11" type="ORF">CUJ86_05175</name>
</gene>
<comment type="caution">
    <text evidence="11">The sequence shown here is derived from an EMBL/GenBank/DDBJ whole genome shotgun (WGS) entry which is preliminary data.</text>
</comment>
<dbReference type="InterPro" id="IPR006667">
    <property type="entry name" value="SLC41_membr_dom"/>
</dbReference>
<dbReference type="PANTHER" id="PTHR16228:SF7">
    <property type="entry name" value="SLC41A_MGTE INTEGRAL MEMBRANE DOMAIN-CONTAINING PROTEIN"/>
    <property type="match status" value="1"/>
</dbReference>
<feature type="domain" description="SLC41A/MgtE integral membrane" evidence="10">
    <location>
        <begin position="50"/>
        <end position="181"/>
    </location>
</feature>
<proteinExistence type="inferred from homology"/>
<keyword evidence="3" id="KW-0813">Transport</keyword>
<feature type="transmembrane region" description="Helical" evidence="9">
    <location>
        <begin position="373"/>
        <end position="398"/>
    </location>
</feature>
<dbReference type="AlphaFoldDB" id="A0A483CTJ3"/>
<name>A0A483CTJ3_9EURY</name>
<dbReference type="OrthoDB" id="86118at2157"/>
<keyword evidence="6 9" id="KW-1133">Transmembrane helix</keyword>
<feature type="transmembrane region" description="Helical" evidence="9">
    <location>
        <begin position="334"/>
        <end position="361"/>
    </location>
</feature>
<evidence type="ECO:0000256" key="6">
    <source>
        <dbReference type="ARBA" id="ARBA00022989"/>
    </source>
</evidence>
<evidence type="ECO:0000256" key="3">
    <source>
        <dbReference type="ARBA" id="ARBA00022448"/>
    </source>
</evidence>
<evidence type="ECO:0000256" key="8">
    <source>
        <dbReference type="ARBA" id="ARBA00023136"/>
    </source>
</evidence>